<comment type="pathway">
    <text evidence="4">Amino-acid biosynthesis; L-methionine biosynthesis via de novo pathway; O-acetyl-L-homoserine from L-homoserine: step 1/1.</text>
</comment>
<feature type="binding site" evidence="4">
    <location>
        <position position="183"/>
    </location>
    <ligand>
        <name>substrate</name>
    </ligand>
</feature>
<dbReference type="GO" id="GO:0009086">
    <property type="term" value="P:methionine biosynthetic process"/>
    <property type="evidence" value="ECO:0007669"/>
    <property type="project" value="UniProtKB-UniRule"/>
</dbReference>
<evidence type="ECO:0000256" key="5">
    <source>
        <dbReference type="PIRSR" id="PIRSR000450-1"/>
    </source>
</evidence>
<dbReference type="PIRSF" id="PIRSF000450">
    <property type="entry name" value="H_ser_succinyltr"/>
    <property type="match status" value="1"/>
</dbReference>
<dbReference type="RefSeq" id="WP_056975677.1">
    <property type="nucleotide sequence ID" value="NZ_AYYP01000006.1"/>
</dbReference>
<feature type="active site" description="Acyl-thioester intermediate" evidence="4 5">
    <location>
        <position position="131"/>
    </location>
</feature>
<feature type="site" description="Important for acyl-CoA specificity" evidence="4">
    <location>
        <position position="100"/>
    </location>
</feature>
<dbReference type="UniPathway" id="UPA00051">
    <property type="reaction ID" value="UER00074"/>
</dbReference>
<comment type="caution">
    <text evidence="4">Lacks conserved residue(s) required for the propagation of feature annotation.</text>
</comment>
<feature type="binding site" evidence="4">
    <location>
        <position position="239"/>
    </location>
    <ligand>
        <name>substrate</name>
    </ligand>
</feature>
<dbReference type="AlphaFoldDB" id="A0A0R2AG02"/>
<dbReference type="EMBL" id="AYYP01000006">
    <property type="protein sequence ID" value="KRM66248.1"/>
    <property type="molecule type" value="Genomic_DNA"/>
</dbReference>
<comment type="similarity">
    <text evidence="4">Belongs to the MetA family.</text>
</comment>
<dbReference type="OrthoDB" id="9772423at2"/>
<dbReference type="PANTHER" id="PTHR20919">
    <property type="entry name" value="HOMOSERINE O-SUCCINYLTRANSFERASE"/>
    <property type="match status" value="1"/>
</dbReference>
<keyword evidence="3 4" id="KW-0012">Acyltransferase</keyword>
<dbReference type="InterPro" id="IPR033752">
    <property type="entry name" value="MetA_family"/>
</dbReference>
<feature type="active site" description="Proton acceptor" evidence="4">
    <location>
        <position position="225"/>
    </location>
</feature>
<evidence type="ECO:0000256" key="2">
    <source>
        <dbReference type="ARBA" id="ARBA00022679"/>
    </source>
</evidence>
<dbReference type="PANTHER" id="PTHR20919:SF0">
    <property type="entry name" value="HOMOSERINE O-SUCCINYLTRANSFERASE"/>
    <property type="match status" value="1"/>
</dbReference>
<evidence type="ECO:0000313" key="7">
    <source>
        <dbReference type="Proteomes" id="UP000051008"/>
    </source>
</evidence>
<comment type="caution">
    <text evidence="6">The sequence shown here is derived from an EMBL/GenBank/DDBJ whole genome shotgun (WGS) entry which is preliminary data.</text>
</comment>
<sequence length="282" mass="32010">MMTVTSKNGLAKTKQLWQENIAAGLELLIVNLMPTKLETELQFLKLLAKTKINCQVTFAYPDSHHFRHGDGPLVKQTYLPLSQALKQNFDGVIVTGAPVEHLAFEQVDYWHDFCRLVAWAQATNTYALFECWASQAALKVQYGIEKTARKAKLFGIYQARIQAETNHFLKGFGSGGLLRMPQSRHTDLNLPPKLPKDLQLLASSNEVEAFLLATSDLKNLFITGHPEYATETLAGEYQRDVRLGKKISLPSNYYRQRQIVNSWQPTSVRLYTNWLQVIQKIG</sequence>
<keyword evidence="7" id="KW-1185">Reference proteome</keyword>
<dbReference type="Proteomes" id="UP000051008">
    <property type="component" value="Unassembled WGS sequence"/>
</dbReference>
<evidence type="ECO:0000256" key="4">
    <source>
        <dbReference type="HAMAP-Rule" id="MF_00295"/>
    </source>
</evidence>
<feature type="site" description="Important for substrate specificity" evidence="4">
    <location>
        <position position="183"/>
    </location>
</feature>
<feature type="binding site" evidence="4">
    <location>
        <position position="152"/>
    </location>
    <ligand>
        <name>substrate</name>
    </ligand>
</feature>
<evidence type="ECO:0000256" key="3">
    <source>
        <dbReference type="ARBA" id="ARBA00023315"/>
    </source>
</evidence>
<keyword evidence="2 4" id="KW-0808">Transferase</keyword>
<evidence type="ECO:0000256" key="1">
    <source>
        <dbReference type="ARBA" id="ARBA00022605"/>
    </source>
</evidence>
<name>A0A0R2AG02_9LACO</name>
<gene>
    <name evidence="4" type="primary">metAA</name>
    <name evidence="6" type="ORF">FC14_GL000194</name>
</gene>
<organism evidence="6 7">
    <name type="scientific">Ligilactobacillus agilis DSM 20509</name>
    <dbReference type="NCBI Taxonomy" id="1423718"/>
    <lineage>
        <taxon>Bacteria</taxon>
        <taxon>Bacillati</taxon>
        <taxon>Bacillota</taxon>
        <taxon>Bacilli</taxon>
        <taxon>Lactobacillales</taxon>
        <taxon>Lactobacillaceae</taxon>
        <taxon>Ligilactobacillus</taxon>
    </lineage>
</organism>
<evidence type="ECO:0000313" key="6">
    <source>
        <dbReference type="EMBL" id="KRM66248.1"/>
    </source>
</evidence>
<keyword evidence="4" id="KW-0963">Cytoplasm</keyword>
<accession>A0A0R2AG02</accession>
<comment type="function">
    <text evidence="4">Transfers an acetyl group from acetyl-CoA to L-homoserine, forming acetyl-L-homoserine.</text>
</comment>
<dbReference type="InterPro" id="IPR029062">
    <property type="entry name" value="Class_I_gatase-like"/>
</dbReference>
<dbReference type="GO" id="GO:0004414">
    <property type="term" value="F:homoserine O-acetyltransferase activity"/>
    <property type="evidence" value="ECO:0007669"/>
    <property type="project" value="UniProtKB-EC"/>
</dbReference>
<dbReference type="Pfam" id="PF04204">
    <property type="entry name" value="HTS"/>
    <property type="match status" value="1"/>
</dbReference>
<proteinExistence type="inferred from homology"/>
<dbReference type="PATRIC" id="fig|1423718.3.peg.205"/>
<dbReference type="EC" id="2.3.1.31" evidence="4"/>
<keyword evidence="1 4" id="KW-0028">Amino-acid biosynthesis</keyword>
<reference evidence="6 7" key="1">
    <citation type="journal article" date="2015" name="Genome Announc.">
        <title>Expanding the biotechnology potential of lactobacilli through comparative genomics of 213 strains and associated genera.</title>
        <authorList>
            <person name="Sun Z."/>
            <person name="Harris H.M."/>
            <person name="McCann A."/>
            <person name="Guo C."/>
            <person name="Argimon S."/>
            <person name="Zhang W."/>
            <person name="Yang X."/>
            <person name="Jeffery I.B."/>
            <person name="Cooney J.C."/>
            <person name="Kagawa T.F."/>
            <person name="Liu W."/>
            <person name="Song Y."/>
            <person name="Salvetti E."/>
            <person name="Wrobel A."/>
            <person name="Rasinkangas P."/>
            <person name="Parkhill J."/>
            <person name="Rea M.C."/>
            <person name="O'Sullivan O."/>
            <person name="Ritari J."/>
            <person name="Douillard F.P."/>
            <person name="Paul Ross R."/>
            <person name="Yang R."/>
            <person name="Briner A.E."/>
            <person name="Felis G.E."/>
            <person name="de Vos W.M."/>
            <person name="Barrangou R."/>
            <person name="Klaenhammer T.R."/>
            <person name="Caufield P.W."/>
            <person name="Cui Y."/>
            <person name="Zhang H."/>
            <person name="O'Toole P.W."/>
        </authorList>
    </citation>
    <scope>NUCLEOTIDE SEQUENCE [LARGE SCALE GENOMIC DNA]</scope>
    <source>
        <strain evidence="6 7">DSM 20509</strain>
    </source>
</reference>
<dbReference type="SUPFAM" id="SSF52317">
    <property type="entry name" value="Class I glutamine amidotransferase-like"/>
    <property type="match status" value="1"/>
</dbReference>
<keyword evidence="4" id="KW-0486">Methionine biosynthesis</keyword>
<dbReference type="HAMAP" id="MF_00295">
    <property type="entry name" value="MetA_acyltransf"/>
    <property type="match status" value="1"/>
</dbReference>
<dbReference type="GO" id="GO:0008899">
    <property type="term" value="F:homoserine O-succinyltransferase activity"/>
    <property type="evidence" value="ECO:0007669"/>
    <property type="project" value="UniProtKB-UniRule"/>
</dbReference>
<comment type="catalytic activity">
    <reaction evidence="4">
        <text>L-homoserine + acetyl-CoA = O-acetyl-L-homoserine + CoA</text>
        <dbReference type="Rhea" id="RHEA:13701"/>
        <dbReference type="ChEBI" id="CHEBI:57287"/>
        <dbReference type="ChEBI" id="CHEBI:57288"/>
        <dbReference type="ChEBI" id="CHEBI:57476"/>
        <dbReference type="ChEBI" id="CHEBI:57716"/>
        <dbReference type="EC" id="2.3.1.31"/>
    </reaction>
</comment>
<feature type="active site" evidence="4">
    <location>
        <position position="227"/>
    </location>
</feature>
<dbReference type="Gene3D" id="3.40.50.880">
    <property type="match status" value="1"/>
</dbReference>
<comment type="subcellular location">
    <subcellularLocation>
        <location evidence="4">Cytoplasm</location>
    </subcellularLocation>
</comment>
<dbReference type="GO" id="GO:0005737">
    <property type="term" value="C:cytoplasm"/>
    <property type="evidence" value="ECO:0007669"/>
    <property type="project" value="UniProtKB-SubCell"/>
</dbReference>
<protein>
    <recommendedName>
        <fullName evidence="4">Homoserine O-acetyltransferase</fullName>
        <shortName evidence="4">HAT</shortName>
        <ecNumber evidence="4">2.3.1.31</ecNumber>
    </recommendedName>
    <alternativeName>
        <fullName evidence="4">Homoserine transacetylase</fullName>
        <shortName evidence="4">HTA</shortName>
    </alternativeName>
</protein>